<dbReference type="Proteomes" id="UP000252884">
    <property type="component" value="Unassembled WGS sequence"/>
</dbReference>
<dbReference type="RefSeq" id="WP_114471677.1">
    <property type="nucleotide sequence ID" value="NZ_QPJK01000012.1"/>
</dbReference>
<dbReference type="Pfam" id="PF05650">
    <property type="entry name" value="DUF802"/>
    <property type="match status" value="3"/>
</dbReference>
<evidence type="ECO:0000259" key="2">
    <source>
        <dbReference type="Pfam" id="PF05650"/>
    </source>
</evidence>
<proteinExistence type="predicted"/>
<evidence type="ECO:0000313" key="4">
    <source>
        <dbReference type="Proteomes" id="UP000252884"/>
    </source>
</evidence>
<keyword evidence="1" id="KW-0812">Transmembrane</keyword>
<organism evidence="3 4">
    <name type="scientific">Pseudorhodoferax soli</name>
    <dbReference type="NCBI Taxonomy" id="545864"/>
    <lineage>
        <taxon>Bacteria</taxon>
        <taxon>Pseudomonadati</taxon>
        <taxon>Pseudomonadota</taxon>
        <taxon>Betaproteobacteria</taxon>
        <taxon>Burkholderiales</taxon>
        <taxon>Comamonadaceae</taxon>
    </lineage>
</organism>
<feature type="transmembrane region" description="Helical" evidence="1">
    <location>
        <begin position="7"/>
        <end position="25"/>
    </location>
</feature>
<evidence type="ECO:0000313" key="3">
    <source>
        <dbReference type="EMBL" id="RCW65570.1"/>
    </source>
</evidence>
<accession>A0A368XCA6</accession>
<feature type="transmembrane region" description="Helical" evidence="1">
    <location>
        <begin position="105"/>
        <end position="127"/>
    </location>
</feature>
<feature type="transmembrane region" description="Helical" evidence="1">
    <location>
        <begin position="147"/>
        <end position="180"/>
    </location>
</feature>
<sequence length="934" mass="98005">MNRVLHHAVLLAGLACIAWVGAGYADSSHLLALAVTALIGAFFVFGALELWRFRQATDQLSGVLAASSTPPAALGPWLERLPATLRHPVRLRIEGQRVALPGPVLTPYLAGFLVLLGMLGTFLGMVVTLRGTGLALQGATDLASVRAALAAPVTGLGVAFGTSLAGVAASATLGLAAALARRERLVAGQQLDHLTGTTLRSFSEAQRRDDSFQLLRQQAEAMPALVDKLGTLVQGMERQSQQLHERLLADQQGFHSRTEAAYTGLAGAVDRSLKDSLAESARLAGAAIQPAVEATMAGVAREAAALHAGAAQGVQQQLEQLAQRFATSAEGVSRAWTEALAEQRATQAQLGNSLQTGLEGFTQSFAQRSAALVEQVSDQLARSTGTLEQRWHDSLAQHAQANDTLASGTHAALAGTTAQFAEHTAALLKTVEQAHAQLQQQVDQRDAARLAAWSEALARHEQATQALAGDTQQALAGTAAQFAQHTATLLQTVEQAHAQLQQQVDARDAQRLAAWTETLAAHERATQTLASDTQQALASTANGFGAHAAALQQGVAQAHADLQAQAAARNAEQAAAWSAALARHEAAQQALASHTRAALEGATSGFVEQVATLQQQVAERDSDRLAAWTAALARHEHSTQAHGQETRQALASAADGFSHHAAVLQATVAQAHADLQTQAGARDAERLASWNTTLTTMADQLSAQWREASDHALAQQQRICTALAETAQAMGERAEAQASATVAEIGRLVDAAAEAPRAAAEVIAELRDKLTDSMARDNAMLDERARVLDTLRTLLDAVNHASSEQRAAIDALVSGSAELLERAGERFAAQVADQGSRLAESAAQLGAGAAEVASLGEAFGAAVQLFSESNTQLGAHLAQVDETLGKSIARSDEQLAYYVAQAREVIDLSLLSQKQIVEDLQRLASERSAQAAEA</sequence>
<keyword evidence="1" id="KW-0472">Membrane</keyword>
<feature type="domain" description="DUF802" evidence="2">
    <location>
        <begin position="376"/>
        <end position="428"/>
    </location>
</feature>
<comment type="caution">
    <text evidence="3">The sequence shown here is derived from an EMBL/GenBank/DDBJ whole genome shotgun (WGS) entry which is preliminary data.</text>
</comment>
<name>A0A368XCA6_9BURK</name>
<feature type="transmembrane region" description="Helical" evidence="1">
    <location>
        <begin position="31"/>
        <end position="51"/>
    </location>
</feature>
<dbReference type="EMBL" id="QPJK01000012">
    <property type="protein sequence ID" value="RCW65570.1"/>
    <property type="molecule type" value="Genomic_DNA"/>
</dbReference>
<reference evidence="3 4" key="1">
    <citation type="submission" date="2018-07" db="EMBL/GenBank/DDBJ databases">
        <title>Genomic Encyclopedia of Type Strains, Phase IV (KMG-IV): sequencing the most valuable type-strain genomes for metagenomic binning, comparative biology and taxonomic classification.</title>
        <authorList>
            <person name="Goeker M."/>
        </authorList>
    </citation>
    <scope>NUCLEOTIDE SEQUENCE [LARGE SCALE GENOMIC DNA]</scope>
    <source>
        <strain evidence="3 4">DSM 21634</strain>
    </source>
</reference>
<keyword evidence="1" id="KW-1133">Transmembrane helix</keyword>
<dbReference type="OrthoDB" id="6053769at2"/>
<protein>
    <submittedName>
        <fullName evidence="3">Uncharacterized protein DUF802</fullName>
    </submittedName>
</protein>
<dbReference type="AlphaFoldDB" id="A0A368XCA6"/>
<feature type="domain" description="DUF802" evidence="2">
    <location>
        <begin position="451"/>
        <end position="490"/>
    </location>
</feature>
<gene>
    <name evidence="3" type="ORF">DES41_11221</name>
</gene>
<evidence type="ECO:0000256" key="1">
    <source>
        <dbReference type="SAM" id="Phobius"/>
    </source>
</evidence>
<keyword evidence="4" id="KW-1185">Reference proteome</keyword>
<dbReference type="PROSITE" id="PS51257">
    <property type="entry name" value="PROKAR_LIPOPROTEIN"/>
    <property type="match status" value="1"/>
</dbReference>
<dbReference type="InterPro" id="IPR008520">
    <property type="entry name" value="DUF802"/>
</dbReference>
<feature type="domain" description="DUF802" evidence="2">
    <location>
        <begin position="321"/>
        <end position="373"/>
    </location>
</feature>